<sequence length="89" mass="10100">MGRFISESTREYLLILARVSSMGIAMVLATVMGLGAGWLVDKYFGTHPWGFFIGLGMGIAAGFRNLFILYKRTERSQERIDEAEHKQKR</sequence>
<dbReference type="KEGG" id="dmp:FAK_01270"/>
<dbReference type="InterPro" id="IPR032820">
    <property type="entry name" value="ATPase_put"/>
</dbReference>
<reference evidence="3" key="1">
    <citation type="journal article" date="2023" name="Arch. Microbiol.">
        <title>Desulfoferula mesophilus gen. nov. sp. nov., a mesophilic sulfate-reducing bacterium isolated from a brackish lake sediment.</title>
        <authorList>
            <person name="Watanabe T."/>
            <person name="Yabe T."/>
            <person name="Tsuji J.M."/>
            <person name="Fukui M."/>
        </authorList>
    </citation>
    <scope>NUCLEOTIDE SEQUENCE [LARGE SCALE GENOMIC DNA]</scope>
    <source>
        <strain evidence="3">12FAK</strain>
    </source>
</reference>
<dbReference type="AlphaFoldDB" id="A0AAU9EGH2"/>
<keyword evidence="3" id="KW-1185">Reference proteome</keyword>
<organism evidence="2 3">
    <name type="scientific">Desulfoferula mesophila</name>
    <dbReference type="NCBI Taxonomy" id="3058419"/>
    <lineage>
        <taxon>Bacteria</taxon>
        <taxon>Pseudomonadati</taxon>
        <taxon>Thermodesulfobacteriota</taxon>
        <taxon>Desulfarculia</taxon>
        <taxon>Desulfarculales</taxon>
        <taxon>Desulfarculaceae</taxon>
        <taxon>Desulfoferula</taxon>
    </lineage>
</organism>
<dbReference type="RefSeq" id="WP_338604307.1">
    <property type="nucleotide sequence ID" value="NZ_AP028679.1"/>
</dbReference>
<feature type="transmembrane region" description="Helical" evidence="1">
    <location>
        <begin position="12"/>
        <end position="39"/>
    </location>
</feature>
<gene>
    <name evidence="2" type="primary">atpZ</name>
    <name evidence="2" type="ORF">FAK_01270</name>
</gene>
<evidence type="ECO:0000313" key="3">
    <source>
        <dbReference type="Proteomes" id="UP001366166"/>
    </source>
</evidence>
<dbReference type="EMBL" id="AP028679">
    <property type="protein sequence ID" value="BEQ13061.1"/>
    <property type="molecule type" value="Genomic_DNA"/>
</dbReference>
<evidence type="ECO:0000256" key="1">
    <source>
        <dbReference type="SAM" id="Phobius"/>
    </source>
</evidence>
<keyword evidence="1" id="KW-1133">Transmembrane helix</keyword>
<evidence type="ECO:0000313" key="2">
    <source>
        <dbReference type="EMBL" id="BEQ13061.1"/>
    </source>
</evidence>
<dbReference type="Proteomes" id="UP001366166">
    <property type="component" value="Chromosome"/>
</dbReference>
<proteinExistence type="predicted"/>
<dbReference type="Pfam" id="PF09527">
    <property type="entry name" value="ATPase_gene1"/>
    <property type="match status" value="1"/>
</dbReference>
<feature type="transmembrane region" description="Helical" evidence="1">
    <location>
        <begin position="51"/>
        <end position="70"/>
    </location>
</feature>
<protein>
    <submittedName>
        <fullName evidence="2">Membrane protein</fullName>
    </submittedName>
</protein>
<name>A0AAU9EGH2_9BACT</name>
<accession>A0AAU9EGH2</accession>
<keyword evidence="1" id="KW-0812">Transmembrane</keyword>
<keyword evidence="1" id="KW-0472">Membrane</keyword>